<comment type="catalytic activity">
    <reaction evidence="7">
        <text>12-hexadecanoyloxy-octadecanoate + H2O = 12-hydroxyoctadecanoate + hexadecanoate + H(+)</text>
        <dbReference type="Rhea" id="RHEA:52056"/>
        <dbReference type="ChEBI" id="CHEBI:7896"/>
        <dbReference type="ChEBI" id="CHEBI:15377"/>
        <dbReference type="ChEBI" id="CHEBI:15378"/>
        <dbReference type="ChEBI" id="CHEBI:83677"/>
        <dbReference type="ChEBI" id="CHEBI:84201"/>
    </reaction>
    <physiologicalReaction direction="left-to-right" evidence="7">
        <dbReference type="Rhea" id="RHEA:52057"/>
    </physiologicalReaction>
</comment>
<keyword evidence="19" id="KW-1185">Reference proteome</keyword>
<evidence type="ECO:0000256" key="7">
    <source>
        <dbReference type="ARBA" id="ARBA00047368"/>
    </source>
</evidence>
<comment type="catalytic activity">
    <reaction evidence="1">
        <text>9-(9Z-hexadecenoyloxy)-octadecanoate + H2O = (9Z)-hexadecenoate + 9-hydroxy-octadecanoate + H(+)</text>
        <dbReference type="Rhea" id="RHEA:52068"/>
        <dbReference type="ChEBI" id="CHEBI:15377"/>
        <dbReference type="ChEBI" id="CHEBI:15378"/>
        <dbReference type="ChEBI" id="CHEBI:32372"/>
        <dbReference type="ChEBI" id="CHEBI:136286"/>
        <dbReference type="ChEBI" id="CHEBI:136309"/>
    </reaction>
    <physiologicalReaction direction="left-to-right" evidence="1">
        <dbReference type="Rhea" id="RHEA:52069"/>
    </physiologicalReaction>
</comment>
<feature type="transmembrane region" description="Helical" evidence="17">
    <location>
        <begin position="224"/>
        <end position="248"/>
    </location>
</feature>
<keyword evidence="5 17" id="KW-1133">Transmembrane helix</keyword>
<evidence type="ECO:0000256" key="14">
    <source>
        <dbReference type="ARBA" id="ARBA00049296"/>
    </source>
</evidence>
<comment type="catalytic activity">
    <reaction evidence="16">
        <text>12-(9Z-hexadecenoyloxy)-octadecanoate + H2O = 12-hydroxyoctadecanoate + (9Z)-hexadecenoate + H(+)</text>
        <dbReference type="Rhea" id="RHEA:52072"/>
        <dbReference type="ChEBI" id="CHEBI:15377"/>
        <dbReference type="ChEBI" id="CHEBI:15378"/>
        <dbReference type="ChEBI" id="CHEBI:32372"/>
        <dbReference type="ChEBI" id="CHEBI:84201"/>
        <dbReference type="ChEBI" id="CHEBI:136312"/>
    </reaction>
    <physiologicalReaction direction="left-to-right" evidence="16">
        <dbReference type="Rhea" id="RHEA:52073"/>
    </physiologicalReaction>
</comment>
<reference evidence="18 19" key="1">
    <citation type="journal article" date="2015" name="Nat. Commun.">
        <title>Outbred genome sequencing and CRISPR/Cas9 gene editing in butterflies.</title>
        <authorList>
            <person name="Li X."/>
            <person name="Fan D."/>
            <person name="Zhang W."/>
            <person name="Liu G."/>
            <person name="Zhang L."/>
            <person name="Zhao L."/>
            <person name="Fang X."/>
            <person name="Chen L."/>
            <person name="Dong Y."/>
            <person name="Chen Y."/>
            <person name="Ding Y."/>
            <person name="Zhao R."/>
            <person name="Feng M."/>
            <person name="Zhu Y."/>
            <person name="Feng Y."/>
            <person name="Jiang X."/>
            <person name="Zhu D."/>
            <person name="Xiang H."/>
            <person name="Feng X."/>
            <person name="Li S."/>
            <person name="Wang J."/>
            <person name="Zhang G."/>
            <person name="Kronforst M.R."/>
            <person name="Wang W."/>
        </authorList>
    </citation>
    <scope>NUCLEOTIDE SEQUENCE [LARGE SCALE GENOMIC DNA]</scope>
    <source>
        <strain evidence="18">Ya'a_city_454_Pm</strain>
        <tissue evidence="18">Whole body</tissue>
    </source>
</reference>
<evidence type="ECO:0000256" key="13">
    <source>
        <dbReference type="ARBA" id="ARBA00049221"/>
    </source>
</evidence>
<evidence type="ECO:0000256" key="3">
    <source>
        <dbReference type="ARBA" id="ARBA00009300"/>
    </source>
</evidence>
<accession>A0A194R0B8</accession>
<evidence type="ECO:0000313" key="18">
    <source>
        <dbReference type="EMBL" id="KPJ10969.1"/>
    </source>
</evidence>
<evidence type="ECO:0000256" key="10">
    <source>
        <dbReference type="ARBA" id="ARBA00048680"/>
    </source>
</evidence>
<dbReference type="InParanoid" id="A0A194R0B8"/>
<feature type="transmembrane region" description="Helical" evidence="17">
    <location>
        <begin position="39"/>
        <end position="61"/>
    </location>
</feature>
<feature type="transmembrane region" description="Helical" evidence="17">
    <location>
        <begin position="129"/>
        <end position="151"/>
    </location>
</feature>
<evidence type="ECO:0000256" key="11">
    <source>
        <dbReference type="ARBA" id="ARBA00048701"/>
    </source>
</evidence>
<sequence length="273" mass="32242">MNDTKVLCRENQRKDLPDYLVYVKKYVHKNTSKNMQDNIYYRIIGYAATIIMHLSNIYFMAKGIKKEHLDDPVLRSFANLQARYFTCWTFGLQIIYAVIGLICDFSTLRNRKNINYKLPKHLIGLRDTLFAAIIWPSTFLVFTVFWSLFLYDRDLILPVNIDKVLTPISNHVIHTAIVPVVLWELLFRPRAEPKSHIRYVAHSVFHLFVYLLVLTYTYLERGTWIYPVLTKAFGTINFPIICAVMLFIKIFSYFMQWKLNSIVHGKYVNKKPL</sequence>
<comment type="catalytic activity">
    <reaction evidence="13">
        <text>9-octadecanoyloxy-octadecanoate + H2O = 9-hydroxy-octadecanoate + octadecanoate + H(+)</text>
        <dbReference type="Rhea" id="RHEA:52096"/>
        <dbReference type="ChEBI" id="CHEBI:15377"/>
        <dbReference type="ChEBI" id="CHEBI:15378"/>
        <dbReference type="ChEBI" id="CHEBI:25629"/>
        <dbReference type="ChEBI" id="CHEBI:136286"/>
        <dbReference type="ChEBI" id="CHEBI:136373"/>
    </reaction>
    <physiologicalReaction direction="left-to-right" evidence="13">
        <dbReference type="Rhea" id="RHEA:52097"/>
    </physiologicalReaction>
</comment>
<comment type="catalytic activity">
    <reaction evidence="9">
        <text>9-hexadecanoyloxy-octadecanoate + H2O = 9-hydroxy-octadecanoate + hexadecanoate + H(+)</text>
        <dbReference type="Rhea" id="RHEA:52052"/>
        <dbReference type="ChEBI" id="CHEBI:7896"/>
        <dbReference type="ChEBI" id="CHEBI:15377"/>
        <dbReference type="ChEBI" id="CHEBI:15378"/>
        <dbReference type="ChEBI" id="CHEBI:83670"/>
        <dbReference type="ChEBI" id="CHEBI:136286"/>
    </reaction>
    <physiologicalReaction direction="left-to-right" evidence="9">
        <dbReference type="Rhea" id="RHEA:52053"/>
    </physiologicalReaction>
</comment>
<dbReference type="AlphaFoldDB" id="A0A194R0B8"/>
<feature type="transmembrane region" description="Helical" evidence="17">
    <location>
        <begin position="171"/>
        <end position="187"/>
    </location>
</feature>
<evidence type="ECO:0000256" key="5">
    <source>
        <dbReference type="ARBA" id="ARBA00022989"/>
    </source>
</evidence>
<evidence type="ECO:0000256" key="12">
    <source>
        <dbReference type="ARBA" id="ARBA00048800"/>
    </source>
</evidence>
<protein>
    <submittedName>
        <fullName evidence="18">Uncharacterized protein C6orf105</fullName>
    </submittedName>
</protein>
<gene>
    <name evidence="18" type="ORF">RR48_10149</name>
</gene>
<feature type="transmembrane region" description="Helical" evidence="17">
    <location>
        <begin position="81"/>
        <end position="108"/>
    </location>
</feature>
<evidence type="ECO:0000256" key="4">
    <source>
        <dbReference type="ARBA" id="ARBA00022692"/>
    </source>
</evidence>
<evidence type="ECO:0000256" key="6">
    <source>
        <dbReference type="ARBA" id="ARBA00023136"/>
    </source>
</evidence>
<dbReference type="PANTHER" id="PTHR10989:SF16">
    <property type="entry name" value="AT02829P-RELATED"/>
    <property type="match status" value="1"/>
</dbReference>
<keyword evidence="6 17" id="KW-0472">Membrane</keyword>
<comment type="catalytic activity">
    <reaction evidence="14">
        <text>13-(9Z-octadecenoyloxy)-octadecanoate + H2O = 13-hydroxy-octadecanoate + (9Z)-octadecenoate + H(+)</text>
        <dbReference type="Rhea" id="RHEA:52064"/>
        <dbReference type="ChEBI" id="CHEBI:15377"/>
        <dbReference type="ChEBI" id="CHEBI:15378"/>
        <dbReference type="ChEBI" id="CHEBI:30823"/>
        <dbReference type="ChEBI" id="CHEBI:136303"/>
        <dbReference type="ChEBI" id="CHEBI:136304"/>
    </reaction>
    <physiologicalReaction direction="left-to-right" evidence="14">
        <dbReference type="Rhea" id="RHEA:52065"/>
    </physiologicalReaction>
</comment>
<dbReference type="PANTHER" id="PTHR10989">
    <property type="entry name" value="ANDROGEN-INDUCED PROTEIN 1-RELATED"/>
    <property type="match status" value="1"/>
</dbReference>
<dbReference type="Proteomes" id="UP000053240">
    <property type="component" value="Unassembled WGS sequence"/>
</dbReference>
<evidence type="ECO:0000256" key="15">
    <source>
        <dbReference type="ARBA" id="ARBA00049322"/>
    </source>
</evidence>
<organism evidence="18 19">
    <name type="scientific">Papilio machaon</name>
    <name type="common">Old World swallowtail butterfly</name>
    <dbReference type="NCBI Taxonomy" id="76193"/>
    <lineage>
        <taxon>Eukaryota</taxon>
        <taxon>Metazoa</taxon>
        <taxon>Ecdysozoa</taxon>
        <taxon>Arthropoda</taxon>
        <taxon>Hexapoda</taxon>
        <taxon>Insecta</taxon>
        <taxon>Pterygota</taxon>
        <taxon>Neoptera</taxon>
        <taxon>Endopterygota</taxon>
        <taxon>Lepidoptera</taxon>
        <taxon>Glossata</taxon>
        <taxon>Ditrysia</taxon>
        <taxon>Papilionoidea</taxon>
        <taxon>Papilionidae</taxon>
        <taxon>Papilioninae</taxon>
        <taxon>Papilio</taxon>
    </lineage>
</organism>
<keyword evidence="4 17" id="KW-0812">Transmembrane</keyword>
<proteinExistence type="inferred from homology"/>
<dbReference type="InterPro" id="IPR006838">
    <property type="entry name" value="ADTRP_AIG1"/>
</dbReference>
<comment type="catalytic activity">
    <reaction evidence="15">
        <text>13-(9Z-hexadecenoyloxy)-octadecanoate + H2O = 13-hydroxy-octadecanoate + (9Z)-hexadecenoate + H(+)</text>
        <dbReference type="Rhea" id="RHEA:52076"/>
        <dbReference type="ChEBI" id="CHEBI:15377"/>
        <dbReference type="ChEBI" id="CHEBI:15378"/>
        <dbReference type="ChEBI" id="CHEBI:32372"/>
        <dbReference type="ChEBI" id="CHEBI:136304"/>
        <dbReference type="ChEBI" id="CHEBI:136315"/>
    </reaction>
    <physiologicalReaction direction="left-to-right" evidence="15">
        <dbReference type="Rhea" id="RHEA:52077"/>
    </physiologicalReaction>
</comment>
<evidence type="ECO:0000256" key="16">
    <source>
        <dbReference type="ARBA" id="ARBA00049428"/>
    </source>
</evidence>
<evidence type="ECO:0000256" key="2">
    <source>
        <dbReference type="ARBA" id="ARBA00004127"/>
    </source>
</evidence>
<evidence type="ECO:0000256" key="17">
    <source>
        <dbReference type="SAM" id="Phobius"/>
    </source>
</evidence>
<evidence type="ECO:0000256" key="9">
    <source>
        <dbReference type="ARBA" id="ARBA00047863"/>
    </source>
</evidence>
<comment type="catalytic activity">
    <reaction evidence="12">
        <text>9-(9Z-octadecenoyloxy)-octadecanoate + H2O = 9-hydroxy-octadecanoate + (9Z)-octadecenoate + H(+)</text>
        <dbReference type="Rhea" id="RHEA:52048"/>
        <dbReference type="ChEBI" id="CHEBI:15377"/>
        <dbReference type="ChEBI" id="CHEBI:15378"/>
        <dbReference type="ChEBI" id="CHEBI:30823"/>
        <dbReference type="ChEBI" id="CHEBI:136282"/>
        <dbReference type="ChEBI" id="CHEBI:136286"/>
    </reaction>
    <physiologicalReaction direction="left-to-right" evidence="12">
        <dbReference type="Rhea" id="RHEA:52049"/>
    </physiologicalReaction>
</comment>
<evidence type="ECO:0000313" key="19">
    <source>
        <dbReference type="Proteomes" id="UP000053240"/>
    </source>
</evidence>
<dbReference type="GO" id="GO:0016020">
    <property type="term" value="C:membrane"/>
    <property type="evidence" value="ECO:0007669"/>
    <property type="project" value="InterPro"/>
</dbReference>
<comment type="catalytic activity">
    <reaction evidence="10">
        <text>12-octadecanoyloxy-octadecanoate + H2O = 12-hydroxyoctadecanoate + octadecanoate + H(+)</text>
        <dbReference type="Rhea" id="RHEA:52080"/>
        <dbReference type="ChEBI" id="CHEBI:15377"/>
        <dbReference type="ChEBI" id="CHEBI:15378"/>
        <dbReference type="ChEBI" id="CHEBI:25629"/>
        <dbReference type="ChEBI" id="CHEBI:84201"/>
        <dbReference type="ChEBI" id="CHEBI:136330"/>
    </reaction>
    <physiologicalReaction direction="left-to-right" evidence="10">
        <dbReference type="Rhea" id="RHEA:52081"/>
    </physiologicalReaction>
</comment>
<dbReference type="GO" id="GO:0012505">
    <property type="term" value="C:endomembrane system"/>
    <property type="evidence" value="ECO:0007669"/>
    <property type="project" value="UniProtKB-SubCell"/>
</dbReference>
<comment type="catalytic activity">
    <reaction evidence="11">
        <text>12-(9Z-octadecenoyloxy)-octadecanoate + H2O = 12-hydroxyoctadecanoate + (9Z)-octadecenoate + H(+)</text>
        <dbReference type="Rhea" id="RHEA:52060"/>
        <dbReference type="ChEBI" id="CHEBI:15377"/>
        <dbReference type="ChEBI" id="CHEBI:15378"/>
        <dbReference type="ChEBI" id="CHEBI:30823"/>
        <dbReference type="ChEBI" id="CHEBI:84201"/>
        <dbReference type="ChEBI" id="CHEBI:136302"/>
    </reaction>
    <physiologicalReaction direction="left-to-right" evidence="11">
        <dbReference type="Rhea" id="RHEA:52061"/>
    </physiologicalReaction>
</comment>
<evidence type="ECO:0000256" key="1">
    <source>
        <dbReference type="ARBA" id="ARBA00000923"/>
    </source>
</evidence>
<comment type="catalytic activity">
    <reaction evidence="8">
        <text>13-octadecanoyloxy-octadecanoate + H2O = 13-hydroxy-octadecanoate + octadecanoate + H(+)</text>
        <dbReference type="Rhea" id="RHEA:52084"/>
        <dbReference type="ChEBI" id="CHEBI:15377"/>
        <dbReference type="ChEBI" id="CHEBI:15378"/>
        <dbReference type="ChEBI" id="CHEBI:25629"/>
        <dbReference type="ChEBI" id="CHEBI:136304"/>
        <dbReference type="ChEBI" id="CHEBI:136335"/>
    </reaction>
    <physiologicalReaction direction="left-to-right" evidence="8">
        <dbReference type="Rhea" id="RHEA:52085"/>
    </physiologicalReaction>
</comment>
<comment type="subcellular location">
    <subcellularLocation>
        <location evidence="2">Endomembrane system</location>
        <topology evidence="2">Multi-pass membrane protein</topology>
    </subcellularLocation>
</comment>
<feature type="transmembrane region" description="Helical" evidence="17">
    <location>
        <begin position="199"/>
        <end position="218"/>
    </location>
</feature>
<comment type="similarity">
    <text evidence="3">Belongs to the AIG1 family.</text>
</comment>
<name>A0A194R0B8_PAPMA</name>
<dbReference type="EMBL" id="KQ460890">
    <property type="protein sequence ID" value="KPJ10969.1"/>
    <property type="molecule type" value="Genomic_DNA"/>
</dbReference>
<dbReference type="Pfam" id="PF04750">
    <property type="entry name" value="Far-17a_AIG1"/>
    <property type="match status" value="1"/>
</dbReference>
<evidence type="ECO:0000256" key="8">
    <source>
        <dbReference type="ARBA" id="ARBA00047427"/>
    </source>
</evidence>